<evidence type="ECO:0000256" key="1">
    <source>
        <dbReference type="SAM" id="Phobius"/>
    </source>
</evidence>
<comment type="caution">
    <text evidence="2">The sequence shown here is derived from an EMBL/GenBank/DDBJ whole genome shotgun (WGS) entry which is preliminary data.</text>
</comment>
<keyword evidence="3" id="KW-1185">Reference proteome</keyword>
<keyword evidence="1" id="KW-0812">Transmembrane</keyword>
<protein>
    <submittedName>
        <fullName evidence="2">Uncharacterized protein</fullName>
    </submittedName>
</protein>
<gene>
    <name evidence="2" type="ORF">CA13_55190</name>
</gene>
<evidence type="ECO:0000313" key="2">
    <source>
        <dbReference type="EMBL" id="TWT84043.1"/>
    </source>
</evidence>
<feature type="transmembrane region" description="Helical" evidence="1">
    <location>
        <begin position="20"/>
        <end position="41"/>
    </location>
</feature>
<sequence length="112" mass="12823">MNRQLNPYDPSRTNDEEQPWLSRTGLAVLFLLGASVTLILFSNHLAIQKFRSLEGHPGELPHKLSDALRVPVLLERLGVLLGLVALLLFGFKVIQFYTRKNRNDERDKQDEI</sequence>
<reference evidence="2 3" key="1">
    <citation type="submission" date="2019-02" db="EMBL/GenBank/DDBJ databases">
        <title>Deep-cultivation of Planctomycetes and their phenomic and genomic characterization uncovers novel biology.</title>
        <authorList>
            <person name="Wiegand S."/>
            <person name="Jogler M."/>
            <person name="Boedeker C."/>
            <person name="Pinto D."/>
            <person name="Vollmers J."/>
            <person name="Rivas-Marin E."/>
            <person name="Kohn T."/>
            <person name="Peeters S.H."/>
            <person name="Heuer A."/>
            <person name="Rast P."/>
            <person name="Oberbeckmann S."/>
            <person name="Bunk B."/>
            <person name="Jeske O."/>
            <person name="Meyerdierks A."/>
            <person name="Storesund J.E."/>
            <person name="Kallscheuer N."/>
            <person name="Luecker S."/>
            <person name="Lage O.M."/>
            <person name="Pohl T."/>
            <person name="Merkel B.J."/>
            <person name="Hornburger P."/>
            <person name="Mueller R.-W."/>
            <person name="Bruemmer F."/>
            <person name="Labrenz M."/>
            <person name="Spormann A.M."/>
            <person name="Op Den Camp H."/>
            <person name="Overmann J."/>
            <person name="Amann R."/>
            <person name="Jetten M.S.M."/>
            <person name="Mascher T."/>
            <person name="Medema M.H."/>
            <person name="Devos D.P."/>
            <person name="Kaster A.-K."/>
            <person name="Ovreas L."/>
            <person name="Rohde M."/>
            <person name="Galperin M.Y."/>
            <person name="Jogler C."/>
        </authorList>
    </citation>
    <scope>NUCLEOTIDE SEQUENCE [LARGE SCALE GENOMIC DNA]</scope>
    <source>
        <strain evidence="2 3">CA13</strain>
    </source>
</reference>
<dbReference type="EMBL" id="SJPJ01000001">
    <property type="protein sequence ID" value="TWT84043.1"/>
    <property type="molecule type" value="Genomic_DNA"/>
</dbReference>
<name>A0A5C5ZBU4_9BACT</name>
<organism evidence="2 3">
    <name type="scientific">Novipirellula herctigrandis</name>
    <dbReference type="NCBI Taxonomy" id="2527986"/>
    <lineage>
        <taxon>Bacteria</taxon>
        <taxon>Pseudomonadati</taxon>
        <taxon>Planctomycetota</taxon>
        <taxon>Planctomycetia</taxon>
        <taxon>Pirellulales</taxon>
        <taxon>Pirellulaceae</taxon>
        <taxon>Novipirellula</taxon>
    </lineage>
</organism>
<feature type="transmembrane region" description="Helical" evidence="1">
    <location>
        <begin position="77"/>
        <end position="97"/>
    </location>
</feature>
<evidence type="ECO:0000313" key="3">
    <source>
        <dbReference type="Proteomes" id="UP000315010"/>
    </source>
</evidence>
<dbReference type="Proteomes" id="UP000315010">
    <property type="component" value="Unassembled WGS sequence"/>
</dbReference>
<accession>A0A5C5ZBU4</accession>
<keyword evidence="1" id="KW-0472">Membrane</keyword>
<proteinExistence type="predicted"/>
<keyword evidence="1" id="KW-1133">Transmembrane helix</keyword>
<dbReference type="AlphaFoldDB" id="A0A5C5ZBU4"/>